<keyword evidence="6" id="KW-1185">Reference proteome</keyword>
<feature type="domain" description="Tripeptidyl-peptidase II first Ig-like" evidence="3">
    <location>
        <begin position="36"/>
        <end position="113"/>
    </location>
</feature>
<feature type="region of interest" description="Disordered" evidence="1">
    <location>
        <begin position="485"/>
        <end position="510"/>
    </location>
</feature>
<sequence>MDYVVFRKKAALKNNASYFVTLANKVKVHNLVLILLLTENTERISLQLHLALTSNAPWVQCPSHLELMNQCRHINVRVDPRGLREGVHYTEVCGYDTAMPNAGPLFRVPITVVIPTRVDESSSYDLAYTDVHFKPGQIRRHFIDVPQGATWAEVTICSCSSDVTAKFVLHAVQLVKQKAYRSHEFYKFLSLPEKGSVTEAFPVLAGKTIEFCVARWWASLSDVSINYTVSFHGVLCATPQLNMHASEGIVRFDVQSMLKYEDIAPCINLKSWIQTLRPVSAKIKPLGSRDILPNNRQLYEMILTYNFHQPKSGEVTPSCPLLCELLYESEFDSQLWIIFDQNKRQMGSGDAYPHQYSVKLEKGDYTIRLQIRHEQNSELDRIKDLPFIVSHRLSSTLSLDIYENHSLALLGKKKSNSLTLPPKHSQPFFVTSLPDDKIPKGAGPGCYLAGALTLSKTELGKKAGQSAAKRQGKFKKDVLTVHYHLIPSPSKSKNGSKEKEREQEKEKDVKEEFAEALRDLKIQWMTNEMEKQKTTLVDALCRKGSALADQLLHLQTQDGAASSDAEGKDEDHESCSEALTETFWETTKWTDLFDSKVLTFAYKHALVNKMYGRGLKFATKLAEEKPTKDNLKNCIQLMKLLGWTHCATFSENWLPVMYPPDYCVF</sequence>
<dbReference type="AlphaFoldDB" id="A0A803YBG7"/>
<dbReference type="Proteomes" id="UP000001645">
    <property type="component" value="Chromosome 1"/>
</dbReference>
<dbReference type="Pfam" id="PF12580">
    <property type="entry name" value="TPPII"/>
    <property type="match status" value="1"/>
</dbReference>
<dbReference type="InterPro" id="IPR048384">
    <property type="entry name" value="TPPII_GBD"/>
</dbReference>
<accession>A0A803YBG7</accession>
<feature type="compositionally biased region" description="Basic and acidic residues" evidence="1">
    <location>
        <begin position="495"/>
        <end position="510"/>
    </location>
</feature>
<gene>
    <name evidence="5" type="primary">TPP2</name>
</gene>
<protein>
    <recommendedName>
        <fullName evidence="7">Tripeptidyl peptidase 2</fullName>
    </recommendedName>
</protein>
<feature type="domain" description="Tripeptidyl-peptidase II galactose-binding" evidence="4">
    <location>
        <begin position="133"/>
        <end position="220"/>
    </location>
</feature>
<feature type="domain" description="Tripeptidyl peptidase II second Ig-like" evidence="2">
    <location>
        <begin position="257"/>
        <end position="442"/>
    </location>
</feature>
<dbReference type="InterPro" id="IPR046940">
    <property type="entry name" value="TPPII_Ig-like_sf"/>
</dbReference>
<reference evidence="5" key="2">
    <citation type="submission" date="2025-08" db="UniProtKB">
        <authorList>
            <consortium name="Ensembl"/>
        </authorList>
    </citation>
    <scope>IDENTIFICATION</scope>
</reference>
<dbReference type="Pfam" id="PF21316">
    <property type="entry name" value="TPPII_GBD"/>
    <property type="match status" value="1"/>
</dbReference>
<dbReference type="Bgee" id="ENSMGAG00000014882">
    <property type="expression patterns" value="Expressed in pectoralis major and 17 other cell types or tissues"/>
</dbReference>
<proteinExistence type="predicted"/>
<dbReference type="InterPro" id="IPR022229">
    <property type="entry name" value="TPPII_Ig-like-2"/>
</dbReference>
<dbReference type="Pfam" id="PF21223">
    <property type="entry name" value="TPPII_Ig-like-1"/>
    <property type="match status" value="1"/>
</dbReference>
<dbReference type="Ensembl" id="ENSMGAT00000025602.1">
    <property type="protein sequence ID" value="ENSMGAP00000029114.1"/>
    <property type="gene ID" value="ENSMGAG00000014882.3"/>
</dbReference>
<evidence type="ECO:0000313" key="6">
    <source>
        <dbReference type="Proteomes" id="UP000001645"/>
    </source>
</evidence>
<dbReference type="InterPro" id="IPR046939">
    <property type="entry name" value="TPPII_C_sf"/>
</dbReference>
<dbReference type="Gene3D" id="2.60.40.3170">
    <property type="match status" value="1"/>
</dbReference>
<evidence type="ECO:0000259" key="2">
    <source>
        <dbReference type="Pfam" id="PF12580"/>
    </source>
</evidence>
<evidence type="ECO:0008006" key="7">
    <source>
        <dbReference type="Google" id="ProtNLM"/>
    </source>
</evidence>
<dbReference type="InterPro" id="IPR048383">
    <property type="entry name" value="TPPII_Ig-like-1"/>
</dbReference>
<dbReference type="Gene3D" id="1.25.40.710">
    <property type="match status" value="1"/>
</dbReference>
<organism evidence="5 6">
    <name type="scientific">Meleagris gallopavo</name>
    <name type="common">Wild turkey</name>
    <dbReference type="NCBI Taxonomy" id="9103"/>
    <lineage>
        <taxon>Eukaryota</taxon>
        <taxon>Metazoa</taxon>
        <taxon>Chordata</taxon>
        <taxon>Craniata</taxon>
        <taxon>Vertebrata</taxon>
        <taxon>Euteleostomi</taxon>
        <taxon>Archelosauria</taxon>
        <taxon>Archosauria</taxon>
        <taxon>Dinosauria</taxon>
        <taxon>Saurischia</taxon>
        <taxon>Theropoda</taxon>
        <taxon>Coelurosauria</taxon>
        <taxon>Aves</taxon>
        <taxon>Neognathae</taxon>
        <taxon>Galloanserae</taxon>
        <taxon>Galliformes</taxon>
        <taxon>Phasianidae</taxon>
        <taxon>Meleagridinae</taxon>
        <taxon>Meleagris</taxon>
    </lineage>
</organism>
<name>A0A803YBG7_MELGA</name>
<reference evidence="5" key="3">
    <citation type="submission" date="2025-09" db="UniProtKB">
        <authorList>
            <consortium name="Ensembl"/>
        </authorList>
    </citation>
    <scope>IDENTIFICATION</scope>
</reference>
<evidence type="ECO:0000256" key="1">
    <source>
        <dbReference type="SAM" id="MobiDB-lite"/>
    </source>
</evidence>
<reference evidence="5 6" key="1">
    <citation type="journal article" date="2010" name="PLoS Biol.">
        <title>Multi-platform next-generation sequencing of the domestic turkey (Meleagris gallopavo): genome assembly and analysis.</title>
        <authorList>
            <person name="Dalloul R.A."/>
            <person name="Long J.A."/>
            <person name="Zimin A.V."/>
            <person name="Aslam L."/>
            <person name="Beal K."/>
            <person name="Blomberg L.A."/>
            <person name="Bouffard P."/>
            <person name="Burt D.W."/>
            <person name="Crasta O."/>
            <person name="Crooijmans R.P."/>
            <person name="Cooper K."/>
            <person name="Coulombe R.A."/>
            <person name="De S."/>
            <person name="Delany M.E."/>
            <person name="Dodgson J.B."/>
            <person name="Dong J.J."/>
            <person name="Evans C."/>
            <person name="Frederickson K.M."/>
            <person name="Flicek P."/>
            <person name="Florea L."/>
            <person name="Folkerts O."/>
            <person name="Groenen M.A."/>
            <person name="Harkins T.T."/>
            <person name="Herrero J."/>
            <person name="Hoffmann S."/>
            <person name="Megens H.J."/>
            <person name="Jiang A."/>
            <person name="de Jong P."/>
            <person name="Kaiser P."/>
            <person name="Kim H."/>
            <person name="Kim K.W."/>
            <person name="Kim S."/>
            <person name="Langenberger D."/>
            <person name="Lee M.K."/>
            <person name="Lee T."/>
            <person name="Mane S."/>
            <person name="Marcais G."/>
            <person name="Marz M."/>
            <person name="McElroy A.P."/>
            <person name="Modise T."/>
            <person name="Nefedov M."/>
            <person name="Notredame C."/>
            <person name="Paton I.R."/>
            <person name="Payne W.S."/>
            <person name="Pertea G."/>
            <person name="Prickett D."/>
            <person name="Puiu D."/>
            <person name="Qioa D."/>
            <person name="Raineri E."/>
            <person name="Ruffier M."/>
            <person name="Salzberg S.L."/>
            <person name="Schatz M.C."/>
            <person name="Scheuring C."/>
            <person name="Schmidt C.J."/>
            <person name="Schroeder S."/>
            <person name="Searle S.M."/>
            <person name="Smith E.J."/>
            <person name="Smith J."/>
            <person name="Sonstegard T.S."/>
            <person name="Stadler P.F."/>
            <person name="Tafer H."/>
            <person name="Tu Z.J."/>
            <person name="Van Tassell C.P."/>
            <person name="Vilella A.J."/>
            <person name="Williams K.P."/>
            <person name="Yorke J.A."/>
            <person name="Zhang L."/>
            <person name="Zhang H.B."/>
            <person name="Zhang X."/>
            <person name="Zhang Y."/>
            <person name="Reed K.M."/>
        </authorList>
    </citation>
    <scope>NUCLEOTIDE SEQUENCE [LARGE SCALE GENOMIC DNA]</scope>
</reference>
<evidence type="ECO:0000313" key="5">
    <source>
        <dbReference type="Ensembl" id="ENSMGAP00000029114.1"/>
    </source>
</evidence>
<dbReference type="FunFam" id="2.60.40.3170:FF:000001">
    <property type="entry name" value="Tripeptidyl peptidase 2"/>
    <property type="match status" value="1"/>
</dbReference>
<evidence type="ECO:0000259" key="4">
    <source>
        <dbReference type="Pfam" id="PF21316"/>
    </source>
</evidence>
<evidence type="ECO:0000259" key="3">
    <source>
        <dbReference type="Pfam" id="PF21223"/>
    </source>
</evidence>